<gene>
    <name evidence="2" type="ORF">RAE13_10155</name>
</gene>
<name>A0ABU3W9W2_9CORY</name>
<sequence>MSNHIPLNGEKVIERANGALERRQTPATLLREALVGASEDAPDGTNGSVKAEPVRKAVDPSQGRGYPGKAKRPDPLLDALLKTVS</sequence>
<evidence type="ECO:0000313" key="3">
    <source>
        <dbReference type="Proteomes" id="UP001185631"/>
    </source>
</evidence>
<dbReference type="EMBL" id="JAVBID010000013">
    <property type="protein sequence ID" value="MDV2424766.1"/>
    <property type="molecule type" value="Genomic_DNA"/>
</dbReference>
<accession>A0ABU3W9W2</accession>
<evidence type="ECO:0000256" key="1">
    <source>
        <dbReference type="SAM" id="MobiDB-lite"/>
    </source>
</evidence>
<evidence type="ECO:0000313" key="2">
    <source>
        <dbReference type="EMBL" id="MDV2424766.1"/>
    </source>
</evidence>
<keyword evidence="3" id="KW-1185">Reference proteome</keyword>
<dbReference type="RefSeq" id="WP_316987144.1">
    <property type="nucleotide sequence ID" value="NZ_JAVBID010000013.1"/>
</dbReference>
<organism evidence="2 3">
    <name type="scientific">Corynebacterium curieae</name>
    <dbReference type="NCBI Taxonomy" id="2913500"/>
    <lineage>
        <taxon>Bacteria</taxon>
        <taxon>Bacillati</taxon>
        <taxon>Actinomycetota</taxon>
        <taxon>Actinomycetes</taxon>
        <taxon>Mycobacteriales</taxon>
        <taxon>Corynebacteriaceae</taxon>
        <taxon>Corynebacterium</taxon>
    </lineage>
</organism>
<comment type="caution">
    <text evidence="2">The sequence shown here is derived from an EMBL/GenBank/DDBJ whole genome shotgun (WGS) entry which is preliminary data.</text>
</comment>
<dbReference type="Proteomes" id="UP001185631">
    <property type="component" value="Unassembled WGS sequence"/>
</dbReference>
<feature type="region of interest" description="Disordered" evidence="1">
    <location>
        <begin position="35"/>
        <end position="85"/>
    </location>
</feature>
<reference evidence="2 3" key="1">
    <citation type="submission" date="2023-08" db="EMBL/GenBank/DDBJ databases">
        <title>Genomic characterization of the C. tuberculostearicum species complex, a ubiquitous member of the human skin microbiome.</title>
        <authorList>
            <person name="Ahmed N."/>
            <person name="Deming C."/>
            <person name="Conlan S."/>
            <person name="Segre J."/>
        </authorList>
    </citation>
    <scope>NUCLEOTIDE SEQUENCE [LARGE SCALE GENOMIC DNA]</scope>
    <source>
        <strain evidence="2 3">CTNIH19</strain>
    </source>
</reference>
<protein>
    <submittedName>
        <fullName evidence="2">Uncharacterized protein</fullName>
    </submittedName>
</protein>
<proteinExistence type="predicted"/>